<name>A0ABX0PMC6_9GAMM</name>
<evidence type="ECO:0000256" key="2">
    <source>
        <dbReference type="ARBA" id="ARBA00022475"/>
    </source>
</evidence>
<evidence type="ECO:0000256" key="3">
    <source>
        <dbReference type="ARBA" id="ARBA00022692"/>
    </source>
</evidence>
<keyword evidence="3 6" id="KW-0812">Transmembrane</keyword>
<keyword evidence="4 6" id="KW-1133">Transmembrane helix</keyword>
<proteinExistence type="predicted"/>
<feature type="transmembrane region" description="Helical" evidence="6">
    <location>
        <begin position="396"/>
        <end position="418"/>
    </location>
</feature>
<evidence type="ECO:0000256" key="4">
    <source>
        <dbReference type="ARBA" id="ARBA00022989"/>
    </source>
</evidence>
<comment type="subcellular location">
    <subcellularLocation>
        <location evidence="1">Cell membrane</location>
        <topology evidence="1">Multi-pass membrane protein</topology>
    </subcellularLocation>
</comment>
<accession>A0ABX0PMC6</accession>
<feature type="transmembrane region" description="Helical" evidence="6">
    <location>
        <begin position="243"/>
        <end position="263"/>
    </location>
</feature>
<feature type="transmembrane region" description="Helical" evidence="6">
    <location>
        <begin position="127"/>
        <end position="144"/>
    </location>
</feature>
<organism evidence="7 8">
    <name type="scientific">Billgrantia bachuensis</name>
    <dbReference type="NCBI Taxonomy" id="2717286"/>
    <lineage>
        <taxon>Bacteria</taxon>
        <taxon>Pseudomonadati</taxon>
        <taxon>Pseudomonadota</taxon>
        <taxon>Gammaproteobacteria</taxon>
        <taxon>Oceanospirillales</taxon>
        <taxon>Halomonadaceae</taxon>
        <taxon>Billgrantia</taxon>
    </lineage>
</organism>
<feature type="transmembrane region" description="Helical" evidence="6">
    <location>
        <begin position="89"/>
        <end position="115"/>
    </location>
</feature>
<evidence type="ECO:0000256" key="6">
    <source>
        <dbReference type="SAM" id="Phobius"/>
    </source>
</evidence>
<feature type="transmembrane region" description="Helical" evidence="6">
    <location>
        <begin position="55"/>
        <end position="77"/>
    </location>
</feature>
<feature type="transmembrane region" description="Helical" evidence="6">
    <location>
        <begin position="165"/>
        <end position="189"/>
    </location>
</feature>
<keyword evidence="2" id="KW-1003">Cell membrane</keyword>
<dbReference type="PANTHER" id="PTHR30250">
    <property type="entry name" value="PST FAMILY PREDICTED COLANIC ACID TRANSPORTER"/>
    <property type="match status" value="1"/>
</dbReference>
<dbReference type="EMBL" id="JAAQTO010000003">
    <property type="protein sequence ID" value="NIC04064.1"/>
    <property type="molecule type" value="Genomic_DNA"/>
</dbReference>
<feature type="transmembrane region" description="Helical" evidence="6">
    <location>
        <begin position="425"/>
        <end position="447"/>
    </location>
</feature>
<keyword evidence="8" id="KW-1185">Reference proteome</keyword>
<dbReference type="PANTHER" id="PTHR30250:SF28">
    <property type="entry name" value="POLYSACCHARIDE BIOSYNTHESIS PROTEIN"/>
    <property type="match status" value="1"/>
</dbReference>
<feature type="transmembrane region" description="Helical" evidence="6">
    <location>
        <begin position="342"/>
        <end position="363"/>
    </location>
</feature>
<feature type="transmembrane region" description="Helical" evidence="6">
    <location>
        <begin position="370"/>
        <end position="390"/>
    </location>
</feature>
<feature type="transmembrane region" description="Helical" evidence="6">
    <location>
        <begin position="21"/>
        <end position="43"/>
    </location>
</feature>
<dbReference type="Pfam" id="PF13440">
    <property type="entry name" value="Polysacc_synt_3"/>
    <property type="match status" value="1"/>
</dbReference>
<comment type="caution">
    <text evidence="7">The sequence shown here is derived from an EMBL/GenBank/DDBJ whole genome shotgun (WGS) entry which is preliminary data.</text>
</comment>
<reference evidence="7 8" key="1">
    <citation type="submission" date="2020-03" db="EMBL/GenBank/DDBJ databases">
        <title>Identification of Halomonas strains.</title>
        <authorList>
            <person name="Xiao Z."/>
            <person name="Dong F."/>
            <person name="Wang Z."/>
            <person name="Zhao J.-Y."/>
        </authorList>
    </citation>
    <scope>NUCLEOTIDE SEQUENCE [LARGE SCALE GENOMIC DNA]</scope>
    <source>
        <strain evidence="7 8">DX6</strain>
    </source>
</reference>
<evidence type="ECO:0000256" key="5">
    <source>
        <dbReference type="ARBA" id="ARBA00023136"/>
    </source>
</evidence>
<keyword evidence="5 6" id="KW-0472">Membrane</keyword>
<dbReference type="RefSeq" id="WP_167110263.1">
    <property type="nucleotide sequence ID" value="NZ_JAAQTO010000003.1"/>
</dbReference>
<evidence type="ECO:0000256" key="1">
    <source>
        <dbReference type="ARBA" id="ARBA00004651"/>
    </source>
</evidence>
<dbReference type="InterPro" id="IPR050833">
    <property type="entry name" value="Poly_Biosynth_Transport"/>
</dbReference>
<protein>
    <submittedName>
        <fullName evidence="7">Oligosaccharide flippase family protein</fullName>
    </submittedName>
</protein>
<gene>
    <name evidence="7" type="ORF">HBJ55_01285</name>
</gene>
<sequence>MLNRLVIPARRLLPTHAFARGVSVLVGGTAGAQLLAIAAAPLLTRLYTPEDFGLLAVYGGLLALFTVVASGRYQLAIPLPETEREAAEVLALSLAVVAFTTLVALLLVLLGGRALAEALGVPSLSPWLWLLPLGVAFAGSYQAVSHWAVRTRAFAALASTRIKQSLALLAIQLAASPLGGGGLLLGHAAGQGSGTLTLARPALRAVGEHRVTAAGAWAAARRYRKFPLFSSWSGLFNTLGKQLPPLLFAALFSPVAAGLYALAHRVLAMPMTLIGEAVGKVFFSSAAEAHRRGELGPLVAKVHATLAQVAMPPAIVLMAIGPDLFALVFGERWREAGEFARWMAPWLYLVFITSPLSHLFSVMERQGQGLAFQALLLGVRVAAIAIGAALDDLLLTVALFSLGSAACWVGFLVWIAHLTANPPQILATATLTALGWGLALLSPLLAVEWLAPVWLPWNAALLLGAVLVGLRYFFLFRRAYQ</sequence>
<evidence type="ECO:0000313" key="8">
    <source>
        <dbReference type="Proteomes" id="UP001318321"/>
    </source>
</evidence>
<evidence type="ECO:0000313" key="7">
    <source>
        <dbReference type="EMBL" id="NIC04064.1"/>
    </source>
</evidence>
<dbReference type="Proteomes" id="UP001318321">
    <property type="component" value="Unassembled WGS sequence"/>
</dbReference>
<feature type="transmembrane region" description="Helical" evidence="6">
    <location>
        <begin position="309"/>
        <end position="330"/>
    </location>
</feature>
<feature type="transmembrane region" description="Helical" evidence="6">
    <location>
        <begin position="453"/>
        <end position="474"/>
    </location>
</feature>